<evidence type="ECO:0000313" key="2">
    <source>
        <dbReference type="Proteomes" id="UP000277204"/>
    </source>
</evidence>
<dbReference type="EMBL" id="UZAI01002017">
    <property type="protein sequence ID" value="VDO67493.1"/>
    <property type="molecule type" value="Genomic_DNA"/>
</dbReference>
<protein>
    <submittedName>
        <fullName evidence="1">Uncharacterized protein</fullName>
    </submittedName>
</protein>
<evidence type="ECO:0000313" key="1">
    <source>
        <dbReference type="EMBL" id="VDO67493.1"/>
    </source>
</evidence>
<sequence>MVVESSQQETLDPGSVLVSTRQEGVPVILRELVLPNGFDPMSHSFTFKDEKTTSVAATSTKVGFDIHKEKSKILRYNTACNNPVTIDGDFEDVKTFTYLGNITDKHGGSDAYMKAWISKARTAYLQLKDIRNSKQLSISQHQGRNFQYKCQHSSTVWSGNLENYQSHHPEDIRVY</sequence>
<reference evidence="1 2" key="1">
    <citation type="submission" date="2018-11" db="EMBL/GenBank/DDBJ databases">
        <authorList>
            <consortium name="Pathogen Informatics"/>
        </authorList>
    </citation>
    <scope>NUCLEOTIDE SEQUENCE [LARGE SCALE GENOMIC DNA]</scope>
    <source>
        <strain evidence="1 2">Zambia</strain>
    </source>
</reference>
<organism evidence="1 2">
    <name type="scientific">Schistosoma margrebowiei</name>
    <dbReference type="NCBI Taxonomy" id="48269"/>
    <lineage>
        <taxon>Eukaryota</taxon>
        <taxon>Metazoa</taxon>
        <taxon>Spiralia</taxon>
        <taxon>Lophotrochozoa</taxon>
        <taxon>Platyhelminthes</taxon>
        <taxon>Trematoda</taxon>
        <taxon>Digenea</taxon>
        <taxon>Strigeidida</taxon>
        <taxon>Schistosomatoidea</taxon>
        <taxon>Schistosomatidae</taxon>
        <taxon>Schistosoma</taxon>
    </lineage>
</organism>
<keyword evidence="2" id="KW-1185">Reference proteome</keyword>
<proteinExistence type="predicted"/>
<gene>
    <name evidence="1" type="ORF">SMRZ_LOCUS5721</name>
</gene>
<dbReference type="AlphaFoldDB" id="A0A183LPJ6"/>
<dbReference type="Proteomes" id="UP000277204">
    <property type="component" value="Unassembled WGS sequence"/>
</dbReference>
<name>A0A183LPJ6_9TREM</name>
<accession>A0A183LPJ6</accession>